<comment type="caution">
    <text evidence="2">The sequence shown here is derived from an EMBL/GenBank/DDBJ whole genome shotgun (WGS) entry which is preliminary data.</text>
</comment>
<dbReference type="InterPro" id="IPR035985">
    <property type="entry name" value="Ubiquitin-activating_enz"/>
</dbReference>
<dbReference type="GO" id="GO:0016779">
    <property type="term" value="F:nucleotidyltransferase activity"/>
    <property type="evidence" value="ECO:0007669"/>
    <property type="project" value="UniProtKB-KW"/>
</dbReference>
<accession>A0ABX0B2Z1</accession>
<dbReference type="CDD" id="cd00757">
    <property type="entry name" value="ThiF_MoeB_HesA_family"/>
    <property type="match status" value="1"/>
</dbReference>
<dbReference type="SMART" id="SM00450">
    <property type="entry name" value="RHOD"/>
    <property type="match status" value="1"/>
</dbReference>
<dbReference type="InterPro" id="IPR036873">
    <property type="entry name" value="Rhodanese-like_dom_sf"/>
</dbReference>
<dbReference type="SUPFAM" id="SSF52821">
    <property type="entry name" value="Rhodanese/Cell cycle control phosphatase"/>
    <property type="match status" value="1"/>
</dbReference>
<gene>
    <name evidence="2" type="primary">moeB</name>
    <name evidence="2" type="ORF">GPY42_12930</name>
</gene>
<dbReference type="InterPro" id="IPR045886">
    <property type="entry name" value="ThiF/MoeB/HesA"/>
</dbReference>
<dbReference type="Pfam" id="PF00899">
    <property type="entry name" value="ThiF"/>
    <property type="match status" value="1"/>
</dbReference>
<dbReference type="PANTHER" id="PTHR10953:SF102">
    <property type="entry name" value="ADENYLYLTRANSFERASE AND SULFURTRANSFERASE MOCS3"/>
    <property type="match status" value="1"/>
</dbReference>
<dbReference type="InterPro" id="IPR000594">
    <property type="entry name" value="ThiF_NAD_FAD-bd"/>
</dbReference>
<protein>
    <submittedName>
        <fullName evidence="2">Molybdopterin-synthase adenylyltransferase MoeB</fullName>
    </submittedName>
</protein>
<sequence>MSFLFCLVAGSQMRDLTGGIQSVKAISVDELKERDSLLIDVRESHEFANGTIPGALTLGRSFLEIELKKRQIEPEQPIVLFCSSGLRSKYAVLGLTALNFVNVYSLDGGFEAWKAQGNPVEQLTMLSETEKNRYARHLSLKDVGTRGQLKIMKSKVLVIGAGGLGSSCLLYLAAAGVGEIAVVDHDIVDLGNLQRQVIHNETMLQKKKVESALHALQALNSSIKIKVIDTAINPENIKILLKSYDIVIDCTDNFNARYTINDAAVKANKPLISAAVQRFSGHVMARTHPHAPCYRCIYPEAPPAALAPSCSENGVVGVIPGILGLYQANEALKVILSIGDILDGKLLKLDLLNNKYQLLETKRRPDCLCYNQ</sequence>
<feature type="domain" description="Rhodanese" evidence="1">
    <location>
        <begin position="32"/>
        <end position="122"/>
    </location>
</feature>
<evidence type="ECO:0000259" key="1">
    <source>
        <dbReference type="PROSITE" id="PS50206"/>
    </source>
</evidence>
<dbReference type="EMBL" id="WSFE01000017">
    <property type="protein sequence ID" value="NDL26044.1"/>
    <property type="molecule type" value="Genomic_DNA"/>
</dbReference>
<dbReference type="Pfam" id="PF00581">
    <property type="entry name" value="Rhodanese"/>
    <property type="match status" value="1"/>
</dbReference>
<keyword evidence="2" id="KW-0808">Transferase</keyword>
<dbReference type="InterPro" id="IPR001763">
    <property type="entry name" value="Rhodanese-like_dom"/>
</dbReference>
<name>A0ABX0B2Z1_9GAMM</name>
<keyword evidence="2" id="KW-0548">Nucleotidyltransferase</keyword>
<proteinExistence type="predicted"/>
<dbReference type="PANTHER" id="PTHR10953">
    <property type="entry name" value="UBIQUITIN-ACTIVATING ENZYME E1"/>
    <property type="match status" value="1"/>
</dbReference>
<dbReference type="NCBIfam" id="NF004281">
    <property type="entry name" value="PRK05690.1"/>
    <property type="match status" value="1"/>
</dbReference>
<keyword evidence="3" id="KW-1185">Reference proteome</keyword>
<dbReference type="SUPFAM" id="SSF69572">
    <property type="entry name" value="Activating enzymes of the ubiquitin-like proteins"/>
    <property type="match status" value="1"/>
</dbReference>
<organism evidence="2 3">
    <name type="scientific">Photorhabdus kayaii</name>
    <dbReference type="NCBI Taxonomy" id="230088"/>
    <lineage>
        <taxon>Bacteria</taxon>
        <taxon>Pseudomonadati</taxon>
        <taxon>Pseudomonadota</taxon>
        <taxon>Gammaproteobacteria</taxon>
        <taxon>Enterobacterales</taxon>
        <taxon>Morganellaceae</taxon>
        <taxon>Photorhabdus</taxon>
    </lineage>
</organism>
<reference evidence="2 3" key="1">
    <citation type="submission" date="2019-12" db="EMBL/GenBank/DDBJ databases">
        <title>Engineering Photorhabdus to improve their lethality against agricultural pests.</title>
        <authorList>
            <person name="Machado R.A.R."/>
        </authorList>
    </citation>
    <scope>NUCLEOTIDE SEQUENCE [LARGE SCALE GENOMIC DNA]</scope>
    <source>
        <strain evidence="2 3">M-HU2</strain>
    </source>
</reference>
<dbReference type="Gene3D" id="3.40.50.720">
    <property type="entry name" value="NAD(P)-binding Rossmann-like Domain"/>
    <property type="match status" value="1"/>
</dbReference>
<evidence type="ECO:0000313" key="2">
    <source>
        <dbReference type="EMBL" id="NDL26044.1"/>
    </source>
</evidence>
<dbReference type="PROSITE" id="PS50206">
    <property type="entry name" value="RHODANESE_3"/>
    <property type="match status" value="1"/>
</dbReference>
<dbReference type="Gene3D" id="3.40.250.10">
    <property type="entry name" value="Rhodanese-like domain"/>
    <property type="match status" value="1"/>
</dbReference>
<dbReference type="CDD" id="cd00158">
    <property type="entry name" value="RHOD"/>
    <property type="match status" value="1"/>
</dbReference>
<dbReference type="Proteomes" id="UP000470051">
    <property type="component" value="Unassembled WGS sequence"/>
</dbReference>
<dbReference type="NCBIfam" id="NF006444">
    <property type="entry name" value="PRK08762.1"/>
    <property type="match status" value="1"/>
</dbReference>
<evidence type="ECO:0000313" key="3">
    <source>
        <dbReference type="Proteomes" id="UP000470051"/>
    </source>
</evidence>